<proteinExistence type="predicted"/>
<evidence type="ECO:0000256" key="1">
    <source>
        <dbReference type="SAM" id="MobiDB-lite"/>
    </source>
</evidence>
<evidence type="ECO:0000313" key="2">
    <source>
        <dbReference type="EMBL" id="MBE1530645.1"/>
    </source>
</evidence>
<gene>
    <name evidence="2" type="ORF">H4W34_000478</name>
</gene>
<dbReference type="Proteomes" id="UP000627838">
    <property type="component" value="Unassembled WGS sequence"/>
</dbReference>
<feature type="region of interest" description="Disordered" evidence="1">
    <location>
        <begin position="1"/>
        <end position="21"/>
    </location>
</feature>
<accession>A0ABR9JJB9</accession>
<comment type="caution">
    <text evidence="2">The sequence shown here is derived from an EMBL/GenBank/DDBJ whole genome shotgun (WGS) entry which is preliminary data.</text>
</comment>
<dbReference type="EMBL" id="JADBDZ010000001">
    <property type="protein sequence ID" value="MBE1530645.1"/>
    <property type="molecule type" value="Genomic_DNA"/>
</dbReference>
<sequence>MGERVQARLAHPPQDLPERRVAGEVRADHQRVDEEADQVFEALVAASGDR</sequence>
<protein>
    <submittedName>
        <fullName evidence="2">Uncharacterized protein</fullName>
    </submittedName>
</protein>
<name>A0ABR9JJB9_9ACTN</name>
<reference evidence="2 3" key="1">
    <citation type="submission" date="2020-10" db="EMBL/GenBank/DDBJ databases">
        <title>Sequencing the genomes of 1000 actinobacteria strains.</title>
        <authorList>
            <person name="Klenk H.-P."/>
        </authorList>
    </citation>
    <scope>NUCLEOTIDE SEQUENCE [LARGE SCALE GENOMIC DNA]</scope>
    <source>
        <strain evidence="2 3">DSM 46744</strain>
    </source>
</reference>
<evidence type="ECO:0000313" key="3">
    <source>
        <dbReference type="Proteomes" id="UP000627838"/>
    </source>
</evidence>
<keyword evidence="3" id="KW-1185">Reference proteome</keyword>
<organism evidence="2 3">
    <name type="scientific">Actinomadura algeriensis</name>
    <dbReference type="NCBI Taxonomy" id="1679523"/>
    <lineage>
        <taxon>Bacteria</taxon>
        <taxon>Bacillati</taxon>
        <taxon>Actinomycetota</taxon>
        <taxon>Actinomycetes</taxon>
        <taxon>Streptosporangiales</taxon>
        <taxon>Thermomonosporaceae</taxon>
        <taxon>Actinomadura</taxon>
    </lineage>
</organism>